<keyword evidence="6 12" id="KW-0418">Kinase</keyword>
<evidence type="ECO:0000256" key="9">
    <source>
        <dbReference type="ARBA" id="ARBA00048679"/>
    </source>
</evidence>
<dbReference type="Proteomes" id="UP001059041">
    <property type="component" value="Linkage Group LG7"/>
</dbReference>
<dbReference type="InterPro" id="IPR011009">
    <property type="entry name" value="Kinase-like_dom_sf"/>
</dbReference>
<dbReference type="AlphaFoldDB" id="A0A9W7WRN7"/>
<comment type="catalytic activity">
    <reaction evidence="9">
        <text>L-seryl-[protein] + ATP = O-phospho-L-seryl-[protein] + ADP + H(+)</text>
        <dbReference type="Rhea" id="RHEA:17989"/>
        <dbReference type="Rhea" id="RHEA-COMP:9863"/>
        <dbReference type="Rhea" id="RHEA-COMP:11604"/>
        <dbReference type="ChEBI" id="CHEBI:15378"/>
        <dbReference type="ChEBI" id="CHEBI:29999"/>
        <dbReference type="ChEBI" id="CHEBI:30616"/>
        <dbReference type="ChEBI" id="CHEBI:83421"/>
        <dbReference type="ChEBI" id="CHEBI:456216"/>
        <dbReference type="EC" id="2.7.11.1"/>
    </reaction>
</comment>
<keyword evidence="5" id="KW-0547">Nucleotide-binding</keyword>
<keyword evidence="13" id="KW-1185">Reference proteome</keyword>
<evidence type="ECO:0000256" key="8">
    <source>
        <dbReference type="ARBA" id="ARBA00047899"/>
    </source>
</evidence>
<protein>
    <recommendedName>
        <fullName evidence="2">non-specific serine/threonine protein kinase</fullName>
        <ecNumber evidence="2">2.7.11.1</ecNumber>
    </recommendedName>
</protein>
<dbReference type="Pfam" id="PF00069">
    <property type="entry name" value="Pkinase"/>
    <property type="match status" value="1"/>
</dbReference>
<evidence type="ECO:0000313" key="13">
    <source>
        <dbReference type="Proteomes" id="UP001059041"/>
    </source>
</evidence>
<feature type="domain" description="Protein kinase" evidence="11">
    <location>
        <begin position="66"/>
        <end position="312"/>
    </location>
</feature>
<dbReference type="SMART" id="SM00220">
    <property type="entry name" value="S_TKc"/>
    <property type="match status" value="1"/>
</dbReference>
<reference evidence="12" key="1">
    <citation type="submission" date="2021-02" db="EMBL/GenBank/DDBJ databases">
        <title>Comparative genomics reveals that relaxation of natural selection precedes convergent phenotypic evolution of cavefish.</title>
        <authorList>
            <person name="Peng Z."/>
        </authorList>
    </citation>
    <scope>NUCLEOTIDE SEQUENCE</scope>
    <source>
        <tissue evidence="12">Muscle</tissue>
    </source>
</reference>
<evidence type="ECO:0000256" key="7">
    <source>
        <dbReference type="ARBA" id="ARBA00022840"/>
    </source>
</evidence>
<keyword evidence="7" id="KW-0067">ATP-binding</keyword>
<evidence type="ECO:0000256" key="2">
    <source>
        <dbReference type="ARBA" id="ARBA00012513"/>
    </source>
</evidence>
<dbReference type="GO" id="GO:0004674">
    <property type="term" value="F:protein serine/threonine kinase activity"/>
    <property type="evidence" value="ECO:0007669"/>
    <property type="project" value="UniProtKB-KW"/>
</dbReference>
<evidence type="ECO:0000313" key="12">
    <source>
        <dbReference type="EMBL" id="KAI7807300.1"/>
    </source>
</evidence>
<evidence type="ECO:0000256" key="1">
    <source>
        <dbReference type="ARBA" id="ARBA00005505"/>
    </source>
</evidence>
<dbReference type="GO" id="GO:0005524">
    <property type="term" value="F:ATP binding"/>
    <property type="evidence" value="ECO:0007669"/>
    <property type="project" value="UniProtKB-KW"/>
</dbReference>
<dbReference type="GO" id="GO:0005737">
    <property type="term" value="C:cytoplasm"/>
    <property type="evidence" value="ECO:0007669"/>
    <property type="project" value="TreeGrafter"/>
</dbReference>
<sequence length="402" mass="45437">MNRSLPEEQPTRRGICAFFRRKLQAFRGPASNGGQRRLDDPLPGEPVVAEPQPEVDLTGPTKVPLESMYDLHGKKLQDGFLVATRRSDGQEVLLNVFPRKPKHKIFCPGFWSGVDKRVAWNVLLSRRERSQHVQQLHRWFEGPKKMVLVYENLSTTLEKYVKKSGGKLCEAEARGLVKQAAEGVKHSLDHGVFHETVFDTNFFIEEKTKMLKLSLSGEVKRIPSVHEISQFKGRATVLENMETDRCYAEFTAVWHLGELAYEMIHGHETKIGKAPKLDSSLSRECRDFIRKCLKNDKLDRISLEELMAHEWINGVEEGPSDPDVSEPVPGPFHVGHTAEVELPGPTTAPLDSMNQGNEKQLFEGAFMMTQKSAGRKVIMKVLTQDAEGATHSLCKSKRFDKI</sequence>
<evidence type="ECO:0000256" key="4">
    <source>
        <dbReference type="ARBA" id="ARBA00022679"/>
    </source>
</evidence>
<dbReference type="EMBL" id="JAFHDT010000007">
    <property type="protein sequence ID" value="KAI7807300.1"/>
    <property type="molecule type" value="Genomic_DNA"/>
</dbReference>
<keyword evidence="4" id="KW-0808">Transferase</keyword>
<evidence type="ECO:0000256" key="6">
    <source>
        <dbReference type="ARBA" id="ARBA00022777"/>
    </source>
</evidence>
<keyword evidence="3" id="KW-0723">Serine/threonine-protein kinase</keyword>
<comment type="caution">
    <text evidence="12">The sequence shown here is derived from an EMBL/GenBank/DDBJ whole genome shotgun (WGS) entry which is preliminary data.</text>
</comment>
<dbReference type="PROSITE" id="PS50011">
    <property type="entry name" value="PROTEIN_KINASE_DOM"/>
    <property type="match status" value="1"/>
</dbReference>
<dbReference type="SUPFAM" id="SSF56112">
    <property type="entry name" value="Protein kinase-like (PK-like)"/>
    <property type="match status" value="1"/>
</dbReference>
<evidence type="ECO:0000256" key="3">
    <source>
        <dbReference type="ARBA" id="ARBA00022527"/>
    </source>
</evidence>
<comment type="catalytic activity">
    <reaction evidence="8">
        <text>L-threonyl-[protein] + ATP = O-phospho-L-threonyl-[protein] + ADP + H(+)</text>
        <dbReference type="Rhea" id="RHEA:46608"/>
        <dbReference type="Rhea" id="RHEA-COMP:11060"/>
        <dbReference type="Rhea" id="RHEA-COMP:11605"/>
        <dbReference type="ChEBI" id="CHEBI:15378"/>
        <dbReference type="ChEBI" id="CHEBI:30013"/>
        <dbReference type="ChEBI" id="CHEBI:30616"/>
        <dbReference type="ChEBI" id="CHEBI:61977"/>
        <dbReference type="ChEBI" id="CHEBI:456216"/>
        <dbReference type="EC" id="2.7.11.1"/>
    </reaction>
</comment>
<dbReference type="Gene3D" id="1.10.510.10">
    <property type="entry name" value="Transferase(Phosphotransferase) domain 1"/>
    <property type="match status" value="1"/>
</dbReference>
<gene>
    <name evidence="12" type="ORF">IRJ41_001549</name>
</gene>
<organism evidence="12 13">
    <name type="scientific">Triplophysa rosa</name>
    <name type="common">Cave loach</name>
    <dbReference type="NCBI Taxonomy" id="992332"/>
    <lineage>
        <taxon>Eukaryota</taxon>
        <taxon>Metazoa</taxon>
        <taxon>Chordata</taxon>
        <taxon>Craniata</taxon>
        <taxon>Vertebrata</taxon>
        <taxon>Euteleostomi</taxon>
        <taxon>Actinopterygii</taxon>
        <taxon>Neopterygii</taxon>
        <taxon>Teleostei</taxon>
        <taxon>Ostariophysi</taxon>
        <taxon>Cypriniformes</taxon>
        <taxon>Nemacheilidae</taxon>
        <taxon>Triplophysa</taxon>
    </lineage>
</organism>
<evidence type="ECO:0000256" key="10">
    <source>
        <dbReference type="SAM" id="MobiDB-lite"/>
    </source>
</evidence>
<comment type="similarity">
    <text evidence="1">Belongs to the protein kinase superfamily. CAMK Ser/Thr protein kinase family. PIM subfamily.</text>
</comment>
<dbReference type="EC" id="2.7.11.1" evidence="2"/>
<dbReference type="InterPro" id="IPR000719">
    <property type="entry name" value="Prot_kinase_dom"/>
</dbReference>
<proteinExistence type="inferred from homology"/>
<evidence type="ECO:0000256" key="5">
    <source>
        <dbReference type="ARBA" id="ARBA00022741"/>
    </source>
</evidence>
<name>A0A9W7WRN7_TRIRA</name>
<dbReference type="PANTHER" id="PTHR22984">
    <property type="entry name" value="SERINE/THREONINE-PROTEIN KINASE PIM"/>
    <property type="match status" value="1"/>
</dbReference>
<dbReference type="PANTHER" id="PTHR22984:SF11">
    <property type="entry name" value="AURORA KINASE-RELATED"/>
    <property type="match status" value="1"/>
</dbReference>
<accession>A0A9W7WRN7</accession>
<dbReference type="InterPro" id="IPR051138">
    <property type="entry name" value="PIM_Ser/Thr_kinase"/>
</dbReference>
<evidence type="ECO:0000259" key="11">
    <source>
        <dbReference type="PROSITE" id="PS50011"/>
    </source>
</evidence>
<dbReference type="GO" id="GO:0043066">
    <property type="term" value="P:negative regulation of apoptotic process"/>
    <property type="evidence" value="ECO:0007669"/>
    <property type="project" value="TreeGrafter"/>
</dbReference>
<dbReference type="GO" id="GO:0007346">
    <property type="term" value="P:regulation of mitotic cell cycle"/>
    <property type="evidence" value="ECO:0007669"/>
    <property type="project" value="TreeGrafter"/>
</dbReference>
<feature type="region of interest" description="Disordered" evidence="10">
    <location>
        <begin position="28"/>
        <end position="54"/>
    </location>
</feature>